<organism evidence="10 11">
    <name type="scientific">Methylomonas rapida</name>
    <dbReference type="NCBI Taxonomy" id="2963939"/>
    <lineage>
        <taxon>Bacteria</taxon>
        <taxon>Pseudomonadati</taxon>
        <taxon>Pseudomonadota</taxon>
        <taxon>Gammaproteobacteria</taxon>
        <taxon>Methylococcales</taxon>
        <taxon>Methylococcaceae</taxon>
        <taxon>Methylomonas</taxon>
    </lineage>
</organism>
<feature type="chain" id="PRO_5045150858" evidence="8">
    <location>
        <begin position="24"/>
        <end position="572"/>
    </location>
</feature>
<keyword evidence="6 7" id="KW-0961">Cell wall biogenesis/degradation</keyword>
<dbReference type="CDD" id="cd16913">
    <property type="entry name" value="YkuD_like"/>
    <property type="match status" value="1"/>
</dbReference>
<dbReference type="Gene3D" id="2.40.440.10">
    <property type="entry name" value="L,D-transpeptidase catalytic domain-like"/>
    <property type="match status" value="1"/>
</dbReference>
<dbReference type="PANTHER" id="PTHR41533">
    <property type="entry name" value="L,D-TRANSPEPTIDASE HI_1667-RELATED"/>
    <property type="match status" value="1"/>
</dbReference>
<keyword evidence="11" id="KW-1185">Reference proteome</keyword>
<dbReference type="InterPro" id="IPR002477">
    <property type="entry name" value="Peptidoglycan-bd-like"/>
</dbReference>
<feature type="domain" description="L,D-TPase catalytic" evidence="9">
    <location>
        <begin position="321"/>
        <end position="500"/>
    </location>
</feature>
<dbReference type="InterPro" id="IPR005490">
    <property type="entry name" value="LD_TPept_cat_dom"/>
</dbReference>
<dbReference type="Proteomes" id="UP001162780">
    <property type="component" value="Chromosome"/>
</dbReference>
<evidence type="ECO:0000256" key="2">
    <source>
        <dbReference type="ARBA" id="ARBA00005992"/>
    </source>
</evidence>
<feature type="active site" description="Proton donor/acceptor" evidence="7">
    <location>
        <position position="454"/>
    </location>
</feature>
<evidence type="ECO:0000256" key="3">
    <source>
        <dbReference type="ARBA" id="ARBA00022679"/>
    </source>
</evidence>
<keyword evidence="5 7" id="KW-0573">Peptidoglycan synthesis</keyword>
<accession>A0ABY7GPI5</accession>
<dbReference type="Gene3D" id="1.10.101.10">
    <property type="entry name" value="PGBD-like superfamily/PGBD"/>
    <property type="match status" value="1"/>
</dbReference>
<sequence>MNIGLTLPAFVLLFFFAQNNTTADVSPNSDDVAAAIASLIATKQNPLLTQPDFSAQAEQVSALYRMHADQLLWLGENRSESLIDDALKLLRNASADGLDPLDYDTEVLTNDFKMALAMPRNAITELAKFDTALSISLIRFINDLHHGRVKPRQLNYPSQFGSKQSIDSANLIKQAISAGTLAQLAETAAPRIRQYQQLKKALHDYRQRPRETRGDPLVLQKSLRPGDRHPQIAELRERLIAWGALPANAGNPNDTDDRSDLYSETLEAGVKEFQRQNGLQADGIIGRETTTKLNQSLEHRIHQIELAMERLRWLPDNLSGPLIIVNIPAFQLWAFSSPEVNESLNMKVIVGKALQNQTPVLFEEMKYLEFMPYWNIPTSIMKKEILPKLYNDWSYLQSQDIELVQVYRSDAESWDGIFEDIRRGRVRARQRPGKKNPLGKVKFIFPNKEDVYLHDTSTPSLFNRSRRDFSHGCVRVEDAERLAEFVLSHQPDTNWDLSAIQQAMSGSKTRRVSLKNTIPVLFLYSTAFVDHDNQVHFYSDIYEHDATLAKTLGKLPLSDNDKVLTAGGSAPG</sequence>
<dbReference type="PANTHER" id="PTHR41533:SF2">
    <property type="entry name" value="BLR7131 PROTEIN"/>
    <property type="match status" value="1"/>
</dbReference>
<evidence type="ECO:0000256" key="1">
    <source>
        <dbReference type="ARBA" id="ARBA00004752"/>
    </source>
</evidence>
<keyword evidence="3" id="KW-0808">Transferase</keyword>
<evidence type="ECO:0000256" key="4">
    <source>
        <dbReference type="ARBA" id="ARBA00022960"/>
    </source>
</evidence>
<dbReference type="InterPro" id="IPR045380">
    <property type="entry name" value="LD_TPept_scaffold_dom"/>
</dbReference>
<evidence type="ECO:0000256" key="8">
    <source>
        <dbReference type="SAM" id="SignalP"/>
    </source>
</evidence>
<dbReference type="RefSeq" id="WP_255187298.1">
    <property type="nucleotide sequence ID" value="NZ_CP113517.1"/>
</dbReference>
<dbReference type="SUPFAM" id="SSF141523">
    <property type="entry name" value="L,D-transpeptidase catalytic domain-like"/>
    <property type="match status" value="1"/>
</dbReference>
<feature type="signal peptide" evidence="8">
    <location>
        <begin position="1"/>
        <end position="23"/>
    </location>
</feature>
<dbReference type="InterPro" id="IPR036366">
    <property type="entry name" value="PGBDSf"/>
</dbReference>
<keyword evidence="8" id="KW-0732">Signal</keyword>
<keyword evidence="4 7" id="KW-0133">Cell shape</keyword>
<dbReference type="EMBL" id="CP113517">
    <property type="protein sequence ID" value="WAR46395.1"/>
    <property type="molecule type" value="Genomic_DNA"/>
</dbReference>
<evidence type="ECO:0000256" key="5">
    <source>
        <dbReference type="ARBA" id="ARBA00022984"/>
    </source>
</evidence>
<dbReference type="InterPro" id="IPR036365">
    <property type="entry name" value="PGBD-like_sf"/>
</dbReference>
<evidence type="ECO:0000256" key="6">
    <source>
        <dbReference type="ARBA" id="ARBA00023316"/>
    </source>
</evidence>
<comment type="pathway">
    <text evidence="1 7">Cell wall biogenesis; peptidoglycan biosynthesis.</text>
</comment>
<dbReference type="InterPro" id="IPR038063">
    <property type="entry name" value="Transpep_catalytic_dom"/>
</dbReference>
<reference evidence="10" key="1">
    <citation type="submission" date="2022-11" db="EMBL/GenBank/DDBJ databases">
        <title>Methylomonas rapida sp. nov., Carotenoid-Producing Obligate Methanotrophs with High Growth Characteristics and Biotechnological Potential.</title>
        <authorList>
            <person name="Tikhonova E.N."/>
            <person name="Suleimanov R.Z."/>
            <person name="Miroshnikov K."/>
            <person name="Oshkin I.Y."/>
            <person name="Belova S.E."/>
            <person name="Danilova O.V."/>
            <person name="Ashikhmin A."/>
            <person name="Konopkin A."/>
            <person name="But S.Y."/>
            <person name="Khmelenina V.N."/>
            <person name="Kuznetsov N."/>
            <person name="Pimenov N.V."/>
            <person name="Dedysh S.N."/>
        </authorList>
    </citation>
    <scope>NUCLEOTIDE SEQUENCE</scope>
    <source>
        <strain evidence="10">MP1</strain>
    </source>
</reference>
<evidence type="ECO:0000313" key="11">
    <source>
        <dbReference type="Proteomes" id="UP001162780"/>
    </source>
</evidence>
<dbReference type="Pfam" id="PF01471">
    <property type="entry name" value="PG_binding_1"/>
    <property type="match status" value="1"/>
</dbReference>
<feature type="active site" description="Nucleophile" evidence="7">
    <location>
        <position position="473"/>
    </location>
</feature>
<dbReference type="InterPro" id="IPR052905">
    <property type="entry name" value="LD-transpeptidase_YkuD-like"/>
</dbReference>
<name>A0ABY7GPI5_9GAMM</name>
<proteinExistence type="inferred from homology"/>
<gene>
    <name evidence="10" type="ORF">NM686_007725</name>
</gene>
<dbReference type="Pfam" id="PF20142">
    <property type="entry name" value="Scaffold"/>
    <property type="match status" value="1"/>
</dbReference>
<evidence type="ECO:0000259" key="9">
    <source>
        <dbReference type="PROSITE" id="PS52029"/>
    </source>
</evidence>
<dbReference type="PROSITE" id="PS52029">
    <property type="entry name" value="LD_TPASE"/>
    <property type="match status" value="1"/>
</dbReference>
<dbReference type="Pfam" id="PF03734">
    <property type="entry name" value="YkuD"/>
    <property type="match status" value="1"/>
</dbReference>
<protein>
    <submittedName>
        <fullName evidence="10">L,D-transpeptidase family protein</fullName>
    </submittedName>
</protein>
<comment type="similarity">
    <text evidence="2">Belongs to the YkuD family.</text>
</comment>
<evidence type="ECO:0000256" key="7">
    <source>
        <dbReference type="PROSITE-ProRule" id="PRU01373"/>
    </source>
</evidence>
<evidence type="ECO:0000313" key="10">
    <source>
        <dbReference type="EMBL" id="WAR46395.1"/>
    </source>
</evidence>
<dbReference type="SUPFAM" id="SSF47090">
    <property type="entry name" value="PGBD-like"/>
    <property type="match status" value="1"/>
</dbReference>